<gene>
    <name evidence="1" type="ORF">BKG89_10250</name>
</gene>
<evidence type="ECO:0000313" key="1">
    <source>
        <dbReference type="EMBL" id="OOF66690.1"/>
    </source>
</evidence>
<keyword evidence="2" id="KW-1185">Reference proteome</keyword>
<dbReference type="EMBL" id="MLAA01000054">
    <property type="protein sequence ID" value="OOF66690.1"/>
    <property type="molecule type" value="Genomic_DNA"/>
</dbReference>
<comment type="caution">
    <text evidence="1">The sequence shown here is derived from an EMBL/GenBank/DDBJ whole genome shotgun (WGS) entry which is preliminary data.</text>
</comment>
<accession>A0ABX3KXY1</accession>
<keyword evidence="1" id="KW-0378">Hydrolase</keyword>
<organism evidence="1 2">
    <name type="scientific">Rodentibacter caecimuris</name>
    <dbReference type="NCBI Taxonomy" id="1796644"/>
    <lineage>
        <taxon>Bacteria</taxon>
        <taxon>Pseudomonadati</taxon>
        <taxon>Pseudomonadota</taxon>
        <taxon>Gammaproteobacteria</taxon>
        <taxon>Pasteurellales</taxon>
        <taxon>Pasteurellaceae</taxon>
        <taxon>Rodentibacter</taxon>
    </lineage>
</organism>
<reference evidence="1 2" key="1">
    <citation type="submission" date="2016-10" db="EMBL/GenBank/DDBJ databases">
        <title>Rodentibacter gen. nov. and new species.</title>
        <authorList>
            <person name="Christensen H."/>
        </authorList>
    </citation>
    <scope>NUCLEOTIDE SEQUENCE [LARGE SCALE GENOMIC DNA]</scope>
    <source>
        <strain evidence="1 2">1998236014</strain>
    </source>
</reference>
<name>A0ABX3KXY1_9PAST</name>
<dbReference type="Proteomes" id="UP000188820">
    <property type="component" value="Unassembled WGS sequence"/>
</dbReference>
<dbReference type="GO" id="GO:0016787">
    <property type="term" value="F:hydrolase activity"/>
    <property type="evidence" value="ECO:0007669"/>
    <property type="project" value="UniProtKB-KW"/>
</dbReference>
<proteinExistence type="predicted"/>
<evidence type="ECO:0000313" key="2">
    <source>
        <dbReference type="Proteomes" id="UP000188820"/>
    </source>
</evidence>
<protein>
    <submittedName>
        <fullName evidence="1">Glycoside hydrolase family 19</fullName>
    </submittedName>
</protein>
<sequence>MGRNDYKTNYSLLNQDLHLAVDASGYFWKRGKLLSAGNFLRARYPNPSGVKVNYQKTKLSTHTTIDINLVADDDNTRQVTFLVNGGQYAIEERISYVNELKRIFNYESNHKNK</sequence>